<gene>
    <name evidence="2" type="ORF">FHS40_009051</name>
</gene>
<accession>A0A7W8B401</accession>
<sequence length="86" mass="8888">ATGEPFAGLPPDPLTKPLPLGTQPTTQRVSHTSGVPQGPKPVTTRQHPEEISSNSSALRAPPRGRDNGPAAARLTSFSLGVSEPVD</sequence>
<organism evidence="2 3">
    <name type="scientific">Streptomyces spectabilis</name>
    <dbReference type="NCBI Taxonomy" id="68270"/>
    <lineage>
        <taxon>Bacteria</taxon>
        <taxon>Bacillati</taxon>
        <taxon>Actinomycetota</taxon>
        <taxon>Actinomycetes</taxon>
        <taxon>Kitasatosporales</taxon>
        <taxon>Streptomycetaceae</taxon>
        <taxon>Streptomyces</taxon>
    </lineage>
</organism>
<comment type="caution">
    <text evidence="2">The sequence shown here is derived from an EMBL/GenBank/DDBJ whole genome shotgun (WGS) entry which is preliminary data.</text>
</comment>
<dbReference type="RefSeq" id="WP_221516065.1">
    <property type="nucleotide sequence ID" value="NZ_JACHJD010000047.1"/>
</dbReference>
<proteinExistence type="predicted"/>
<name>A0A7W8B401_STRST</name>
<dbReference type="Proteomes" id="UP000549009">
    <property type="component" value="Unassembled WGS sequence"/>
</dbReference>
<keyword evidence="3" id="KW-1185">Reference proteome</keyword>
<dbReference type="EMBL" id="JACHJD010000047">
    <property type="protein sequence ID" value="MBB5109921.1"/>
    <property type="molecule type" value="Genomic_DNA"/>
</dbReference>
<evidence type="ECO:0000313" key="2">
    <source>
        <dbReference type="EMBL" id="MBB5109921.1"/>
    </source>
</evidence>
<feature type="compositionally biased region" description="Polar residues" evidence="1">
    <location>
        <begin position="22"/>
        <end position="35"/>
    </location>
</feature>
<evidence type="ECO:0000256" key="1">
    <source>
        <dbReference type="SAM" id="MobiDB-lite"/>
    </source>
</evidence>
<reference evidence="2 3" key="1">
    <citation type="submission" date="2020-08" db="EMBL/GenBank/DDBJ databases">
        <title>Genomic Encyclopedia of Type Strains, Phase III (KMG-III): the genomes of soil and plant-associated and newly described type strains.</title>
        <authorList>
            <person name="Whitman W."/>
        </authorList>
    </citation>
    <scope>NUCLEOTIDE SEQUENCE [LARGE SCALE GENOMIC DNA]</scope>
    <source>
        <strain evidence="2 3">CECT 3146</strain>
    </source>
</reference>
<feature type="non-terminal residue" evidence="2">
    <location>
        <position position="1"/>
    </location>
</feature>
<protein>
    <submittedName>
        <fullName evidence="2">Uncharacterized protein</fullName>
    </submittedName>
</protein>
<dbReference type="AlphaFoldDB" id="A0A7W8B401"/>
<feature type="region of interest" description="Disordered" evidence="1">
    <location>
        <begin position="1"/>
        <end position="86"/>
    </location>
</feature>
<evidence type="ECO:0000313" key="3">
    <source>
        <dbReference type="Proteomes" id="UP000549009"/>
    </source>
</evidence>